<dbReference type="Proteomes" id="UP000304953">
    <property type="component" value="Unassembled WGS sequence"/>
</dbReference>
<dbReference type="EMBL" id="SRYA01000027">
    <property type="protein sequence ID" value="TGY95545.1"/>
    <property type="molecule type" value="Genomic_DNA"/>
</dbReference>
<evidence type="ECO:0000313" key="1">
    <source>
        <dbReference type="EMBL" id="TGY95545.1"/>
    </source>
</evidence>
<proteinExistence type="predicted"/>
<keyword evidence="2" id="KW-1185">Reference proteome</keyword>
<name>A0AC61RUX9_9FIRM</name>
<comment type="caution">
    <text evidence="1">The sequence shown here is derived from an EMBL/GenBank/DDBJ whole genome shotgun (WGS) entry which is preliminary data.</text>
</comment>
<reference evidence="1" key="1">
    <citation type="submission" date="2019-04" db="EMBL/GenBank/DDBJ databases">
        <title>Microbes associate with the intestines of laboratory mice.</title>
        <authorList>
            <person name="Navarre W."/>
            <person name="Wong E."/>
            <person name="Huang K."/>
            <person name="Tropini C."/>
            <person name="Ng K."/>
            <person name="Yu B."/>
        </authorList>
    </citation>
    <scope>NUCLEOTIDE SEQUENCE</scope>
    <source>
        <strain evidence="1">NM01_1-7b</strain>
    </source>
</reference>
<accession>A0AC61RUX9</accession>
<organism evidence="1 2">
    <name type="scientific">Petralouisia muris</name>
    <dbReference type="NCBI Taxonomy" id="3032872"/>
    <lineage>
        <taxon>Bacteria</taxon>
        <taxon>Bacillati</taxon>
        <taxon>Bacillota</taxon>
        <taxon>Clostridia</taxon>
        <taxon>Lachnospirales</taxon>
        <taxon>Lachnospiraceae</taxon>
        <taxon>Petralouisia</taxon>
    </lineage>
</organism>
<protein>
    <submittedName>
        <fullName evidence="1">Response regulator transcription factor</fullName>
    </submittedName>
</protein>
<evidence type="ECO:0000313" key="2">
    <source>
        <dbReference type="Proteomes" id="UP000304953"/>
    </source>
</evidence>
<sequence>MYHIAIVEDEKECSRQIQDFMEQYQKEKSIPLKVSVFFDGTGLLANYQPVYDLILLDIEMPGINGMDTAVRIREMDTEVALMFITNLAGYAIRGYEVEALDFVTKPISYYQFAMRLTRCFRRLNKRKSQEILLSCPDGVKKLDISQIYYVEVQNRILHYYTSQGEYSLRGTIQSLEESLPAASFAKCNRWYIVNLKHVSEVKKNTVVVGGYELEISRRSRAAFLQSLAEYVGGMG</sequence>
<gene>
    <name evidence="1" type="ORF">E5329_14070</name>
</gene>